<evidence type="ECO:0000256" key="1">
    <source>
        <dbReference type="SAM" id="Coils"/>
    </source>
</evidence>
<comment type="caution">
    <text evidence="3">The sequence shown here is derived from an EMBL/GenBank/DDBJ whole genome shotgun (WGS) entry which is preliminary data.</text>
</comment>
<name>A0A2M8KTH1_9BACT</name>
<evidence type="ECO:0000256" key="2">
    <source>
        <dbReference type="SAM" id="MobiDB-lite"/>
    </source>
</evidence>
<dbReference type="AlphaFoldDB" id="A0A2M8KTH1"/>
<feature type="region of interest" description="Disordered" evidence="2">
    <location>
        <begin position="1"/>
        <end position="22"/>
    </location>
</feature>
<sequence>MGQLDTAQTEEPGKEKKQAHPLNEIYMARRGVRNIGNAVADIGKAELAKRYVEYKLVSGAESEQGSTLSNAVSDLDPEDIDRLEYNIENYQSYKYFAEEAAGRLEVITKDFKTAVDTSVEAYRAEVTDLENAIQKKNGELDTFKQQPEMQTNSEAMRVAPDEQIQIEQWVDTHWRKRGIQTVEVPHRTTRDDVVLSDIDISFSLEDLESGVVENKLQVAINNVQEELSRVVESRRGLGKFWKDDTKRERQRILEYQKIFLDEMVPIIQRMQTYYADRSKEVDTKRVAKRAELMKELEQLEKKYNKLVALEK</sequence>
<reference evidence="4" key="1">
    <citation type="submission" date="2017-09" db="EMBL/GenBank/DDBJ databases">
        <title>Depth-based differentiation of microbial function through sediment-hosted aquifers and enrichment of novel symbionts in the deep terrestrial subsurface.</title>
        <authorList>
            <person name="Probst A.J."/>
            <person name="Ladd B."/>
            <person name="Jarett J.K."/>
            <person name="Geller-Mcgrath D.E."/>
            <person name="Sieber C.M.K."/>
            <person name="Emerson J.B."/>
            <person name="Anantharaman K."/>
            <person name="Thomas B.C."/>
            <person name="Malmstrom R."/>
            <person name="Stieglmeier M."/>
            <person name="Klingl A."/>
            <person name="Woyke T."/>
            <person name="Ryan C.M."/>
            <person name="Banfield J.F."/>
        </authorList>
    </citation>
    <scope>NUCLEOTIDE SEQUENCE [LARGE SCALE GENOMIC DNA]</scope>
</reference>
<evidence type="ECO:0000313" key="3">
    <source>
        <dbReference type="EMBL" id="PJE63219.1"/>
    </source>
</evidence>
<proteinExistence type="predicted"/>
<dbReference type="EMBL" id="PFED01000030">
    <property type="protein sequence ID" value="PJE63219.1"/>
    <property type="molecule type" value="Genomic_DNA"/>
</dbReference>
<gene>
    <name evidence="3" type="ORF">COU88_00710</name>
</gene>
<evidence type="ECO:0000313" key="4">
    <source>
        <dbReference type="Proteomes" id="UP000229554"/>
    </source>
</evidence>
<keyword evidence="1" id="KW-0175">Coiled coil</keyword>
<protein>
    <submittedName>
        <fullName evidence="3">Uncharacterized protein</fullName>
    </submittedName>
</protein>
<feature type="coiled-coil region" evidence="1">
    <location>
        <begin position="119"/>
        <end position="146"/>
    </location>
</feature>
<organism evidence="3 4">
    <name type="scientific">Candidatus Roizmanbacteria bacterium CG10_big_fil_rev_8_21_14_0_10_39_6</name>
    <dbReference type="NCBI Taxonomy" id="1974853"/>
    <lineage>
        <taxon>Bacteria</taxon>
        <taxon>Candidatus Roizmaniibacteriota</taxon>
    </lineage>
</organism>
<accession>A0A2M8KTH1</accession>
<dbReference type="Proteomes" id="UP000229554">
    <property type="component" value="Unassembled WGS sequence"/>
</dbReference>